<organism evidence="1 2">
    <name type="scientific">Lepeophtheirus salmonis</name>
    <name type="common">Salmon louse</name>
    <name type="synonym">Caligus salmonis</name>
    <dbReference type="NCBI Taxonomy" id="72036"/>
    <lineage>
        <taxon>Eukaryota</taxon>
        <taxon>Metazoa</taxon>
        <taxon>Ecdysozoa</taxon>
        <taxon>Arthropoda</taxon>
        <taxon>Crustacea</taxon>
        <taxon>Multicrustacea</taxon>
        <taxon>Hexanauplia</taxon>
        <taxon>Copepoda</taxon>
        <taxon>Siphonostomatoida</taxon>
        <taxon>Caligidae</taxon>
        <taxon>Lepeophtheirus</taxon>
    </lineage>
</organism>
<gene>
    <name evidence="1" type="ORF">LSAA_315</name>
</gene>
<reference evidence="1" key="1">
    <citation type="submission" date="2021-02" db="EMBL/GenBank/DDBJ databases">
        <authorList>
            <person name="Bekaert M."/>
        </authorList>
    </citation>
    <scope>NUCLEOTIDE SEQUENCE</scope>
    <source>
        <strain evidence="1">IoA-00</strain>
    </source>
</reference>
<name>A0A817FF31_LEPSM</name>
<proteinExistence type="predicted"/>
<dbReference type="AlphaFoldDB" id="A0A817FF31"/>
<evidence type="ECO:0000313" key="1">
    <source>
        <dbReference type="EMBL" id="CAF2746538.1"/>
    </source>
</evidence>
<dbReference type="Proteomes" id="UP000675881">
    <property type="component" value="Unassembled WGS sequence"/>
</dbReference>
<dbReference type="EMBL" id="CAJNVT010000148">
    <property type="protein sequence ID" value="CAF2746538.1"/>
    <property type="molecule type" value="Genomic_DNA"/>
</dbReference>
<sequence>MVLGDPDPWPHAPSFPRFSVLSQYRLPPRGPPAAISHTAHSPLLIDRDSNPPLYAPSSTARRLMPLFPVPITHTNSNCFSPAPDPCLGSSTLLAGWSATSRLACPPYPFFNLHRHPPLRNRTSSSFPFRLVRPRPPTPYFQCDPPTPPLASTPVLYFLPTLYVPALSSPSGLYFDKIYNCVAFTLALSSRLVLLFHIETRGGGKALLFLSLPAAFYVTYASQLNNPTTRSSATTSFFRHLGLQIFPTQQTPCSTVDSGFAEHLRVLFLFSSHLFSHAPLLLPPFLMTTVSVALYSPSCPPLHPVSVAPPSATPSPSLLSSLRVDRVKEDGGFYCLSELCSDFVEIEISVMINSDFTFNLYHKNVNLDRSCVNHLTTNRMITSLSLLQNII</sequence>
<evidence type="ECO:0000313" key="2">
    <source>
        <dbReference type="Proteomes" id="UP000675881"/>
    </source>
</evidence>
<accession>A0A817FF31</accession>
<keyword evidence="2" id="KW-1185">Reference proteome</keyword>
<comment type="caution">
    <text evidence="1">The sequence shown here is derived from an EMBL/GenBank/DDBJ whole genome shotgun (WGS) entry which is preliminary data.</text>
</comment>
<protein>
    <submittedName>
        <fullName evidence="1">(salmon louse) hypothetical protein</fullName>
    </submittedName>
</protein>